<name>A0A2H3CAS8_ARMGA</name>
<organism evidence="7 8">
    <name type="scientific">Armillaria gallica</name>
    <name type="common">Bulbous honey fungus</name>
    <name type="synonym">Armillaria bulbosa</name>
    <dbReference type="NCBI Taxonomy" id="47427"/>
    <lineage>
        <taxon>Eukaryota</taxon>
        <taxon>Fungi</taxon>
        <taxon>Dikarya</taxon>
        <taxon>Basidiomycota</taxon>
        <taxon>Agaricomycotina</taxon>
        <taxon>Agaricomycetes</taxon>
        <taxon>Agaricomycetidae</taxon>
        <taxon>Agaricales</taxon>
        <taxon>Marasmiineae</taxon>
        <taxon>Physalacriaceae</taxon>
        <taxon>Armillaria</taxon>
    </lineage>
</organism>
<accession>A0A2H3CAS8</accession>
<evidence type="ECO:0000256" key="1">
    <source>
        <dbReference type="ARBA" id="ARBA00022723"/>
    </source>
</evidence>
<reference evidence="8" key="1">
    <citation type="journal article" date="2017" name="Nat. Ecol. Evol.">
        <title>Genome expansion and lineage-specific genetic innovations in the forest pathogenic fungi Armillaria.</title>
        <authorList>
            <person name="Sipos G."/>
            <person name="Prasanna A.N."/>
            <person name="Walter M.C."/>
            <person name="O'Connor E."/>
            <person name="Balint B."/>
            <person name="Krizsan K."/>
            <person name="Kiss B."/>
            <person name="Hess J."/>
            <person name="Varga T."/>
            <person name="Slot J."/>
            <person name="Riley R."/>
            <person name="Boka B."/>
            <person name="Rigling D."/>
            <person name="Barry K."/>
            <person name="Lee J."/>
            <person name="Mihaltcheva S."/>
            <person name="LaButti K."/>
            <person name="Lipzen A."/>
            <person name="Waldron R."/>
            <person name="Moloney N.M."/>
            <person name="Sperisen C."/>
            <person name="Kredics L."/>
            <person name="Vagvoelgyi C."/>
            <person name="Patrignani A."/>
            <person name="Fitzpatrick D."/>
            <person name="Nagy I."/>
            <person name="Doyle S."/>
            <person name="Anderson J.B."/>
            <person name="Grigoriev I.V."/>
            <person name="Gueldener U."/>
            <person name="Muensterkoetter M."/>
            <person name="Nagy L.G."/>
        </authorList>
    </citation>
    <scope>NUCLEOTIDE SEQUENCE [LARGE SCALE GENOMIC DNA]</scope>
    <source>
        <strain evidence="8">Ar21-2</strain>
    </source>
</reference>
<dbReference type="AlphaFoldDB" id="A0A2H3CAS8"/>
<keyword evidence="5" id="KW-0472">Membrane</keyword>
<dbReference type="SUPFAM" id="SSF57850">
    <property type="entry name" value="RING/U-box"/>
    <property type="match status" value="1"/>
</dbReference>
<evidence type="ECO:0000313" key="8">
    <source>
        <dbReference type="Proteomes" id="UP000217790"/>
    </source>
</evidence>
<keyword evidence="8" id="KW-1185">Reference proteome</keyword>
<evidence type="ECO:0000256" key="4">
    <source>
        <dbReference type="SAM" id="Coils"/>
    </source>
</evidence>
<evidence type="ECO:0000256" key="2">
    <source>
        <dbReference type="ARBA" id="ARBA00022771"/>
    </source>
</evidence>
<evidence type="ECO:0000259" key="6">
    <source>
        <dbReference type="PROSITE" id="PS01357"/>
    </source>
</evidence>
<dbReference type="OrthoDB" id="2122982at2759"/>
<dbReference type="OMA" id="DIRCANC"/>
<keyword evidence="4" id="KW-0175">Coiled coil</keyword>
<proteinExistence type="predicted"/>
<keyword evidence="3" id="KW-0862">Zinc</keyword>
<evidence type="ECO:0000256" key="5">
    <source>
        <dbReference type="SAM" id="Phobius"/>
    </source>
</evidence>
<dbReference type="EMBL" id="KZ293751">
    <property type="protein sequence ID" value="PBK80159.1"/>
    <property type="molecule type" value="Genomic_DNA"/>
</dbReference>
<keyword evidence="2" id="KW-0863">Zinc-finger</keyword>
<dbReference type="InParanoid" id="A0A2H3CAS8"/>
<dbReference type="Proteomes" id="UP000217790">
    <property type="component" value="Unassembled WGS sequence"/>
</dbReference>
<dbReference type="CDD" id="cd19757">
    <property type="entry name" value="Bbox1"/>
    <property type="match status" value="1"/>
</dbReference>
<evidence type="ECO:0000256" key="3">
    <source>
        <dbReference type="ARBA" id="ARBA00022833"/>
    </source>
</evidence>
<sequence>MSPKTRSILATAAAALERGESIQSKEPGKLEKRMNWATDEYNDATSGPFIAVVDAAISSGVCNVIQSELSGWVEASTLLVQALEELQKIHPFISVAVSPFKVALQLESKRRENDEKISALFMLMKEMMDTLRMLPEDPNLLKNNQKDSLTGLMHRFCQDIIDCANACNAYRTRSIWSRILMSTADEQKLAAYGDRFQKNKQDLQLCLIVRINAELNEVKELVSVIMLINLVRSPQERELKELIDKEGGASKVKDDPALLEKIIKETEKNSNRRGTYQDDKNVKTLVSSIQAEIRHGFEDLIKTHKTVFDLKFEAQGKLIDDVGQNVTRTGDRVISAVISGPYERLKDPDLFEMWKEMHSRWGGNAKARDFIFALRAHYYSRTQSTLEQTQQMTSTENDSDGTSHVTTDTWALRHITLRSIEPLMEAFDEDASGFVTIDEANNFSTRRPKDWSMPHWVAYWAVGFQMTLVHYHEKISTLLEEMHTAAEQTLPANRVFMDLFLSAHPLCRVDVLLSGFKNTSRGGYWSDWSKFLPYVQAEEERLKGQLEALKYNIDASDSLLLITGPGRLERFIFPLIYLLFKRQYLIIDYCRSTVIHPDILWSNLRSVRVIMNAVDIRVNDLQAVFKHKNRDEAVMFSKSVYGLFSSWISNSWHYNKSTPVELISELPLTDLTSPDFTNLEPILRENIGSDTIDEDPEGMDPSYVSHQDFVDFFIHYECHAEWSPYVSMVRVGSYALFMAMSLVDTLDPKRIQFYRSLAWFKARRQIVHGGVTCDICHEYLIGSRFLCLDCLREYDDDSTDFCIQHFREYFVRKAPKCEVVHTRYHPLLQLRRCLATRRLFSVADSSRAALEAAKESLADPSGHPECANCKQNVMPPCWFCVDCEDEFFLCFECNAKDNATEPWITDKHLHREEGHTYVHKLVLCPESKPDEPKAFSVEERLEATEKHMETMGKHMEATKMNMEKHVQAMEKRMEETGKHIKASEKRIEVMEKHIEETKNHMEASQRSLQDLLEFQKKNSSARIERLLTWGAGLIVIFAIWAIMMRG</sequence>
<protein>
    <recommendedName>
        <fullName evidence="6">ZZ-type domain-containing protein</fullName>
    </recommendedName>
</protein>
<gene>
    <name evidence="7" type="ORF">ARMGADRAFT_1021049</name>
</gene>
<dbReference type="STRING" id="47427.A0A2H3CAS8"/>
<dbReference type="GO" id="GO:0008270">
    <property type="term" value="F:zinc ion binding"/>
    <property type="evidence" value="ECO:0007669"/>
    <property type="project" value="UniProtKB-KW"/>
</dbReference>
<feature type="transmembrane region" description="Helical" evidence="5">
    <location>
        <begin position="1026"/>
        <end position="1043"/>
    </location>
</feature>
<dbReference type="InterPro" id="IPR000433">
    <property type="entry name" value="Znf_ZZ"/>
</dbReference>
<keyword evidence="5" id="KW-1133">Transmembrane helix</keyword>
<keyword evidence="1" id="KW-0479">Metal-binding</keyword>
<feature type="domain" description="ZZ-type" evidence="6">
    <location>
        <begin position="866"/>
        <end position="893"/>
    </location>
</feature>
<evidence type="ECO:0000313" key="7">
    <source>
        <dbReference type="EMBL" id="PBK80159.1"/>
    </source>
</evidence>
<feature type="coiled-coil region" evidence="4">
    <location>
        <begin position="966"/>
        <end position="1007"/>
    </location>
</feature>
<dbReference type="Gene3D" id="3.90.20.10">
    <property type="match status" value="1"/>
</dbReference>
<dbReference type="PROSITE" id="PS01357">
    <property type="entry name" value="ZF_ZZ_1"/>
    <property type="match status" value="1"/>
</dbReference>
<keyword evidence="5" id="KW-0812">Transmembrane</keyword>